<evidence type="ECO:0000256" key="3">
    <source>
        <dbReference type="ARBA" id="ARBA00022475"/>
    </source>
</evidence>
<dbReference type="KEGG" id="pami:JCM7686_pAMI1p085"/>
<feature type="domain" description="ABC transmembrane type-1" evidence="8">
    <location>
        <begin position="95"/>
        <end position="284"/>
    </location>
</feature>
<dbReference type="GO" id="GO:0005886">
    <property type="term" value="C:plasma membrane"/>
    <property type="evidence" value="ECO:0007669"/>
    <property type="project" value="UniProtKB-SubCell"/>
</dbReference>
<dbReference type="AlphaFoldDB" id="S5YZN5"/>
<organism evidence="9 10">
    <name type="scientific">Paracoccus aminophilus JCM 7686</name>
    <dbReference type="NCBI Taxonomy" id="1367847"/>
    <lineage>
        <taxon>Bacteria</taxon>
        <taxon>Pseudomonadati</taxon>
        <taxon>Pseudomonadota</taxon>
        <taxon>Alphaproteobacteria</taxon>
        <taxon>Rhodobacterales</taxon>
        <taxon>Paracoccaceae</taxon>
        <taxon>Paracoccus</taxon>
    </lineage>
</organism>
<dbReference type="Pfam" id="PF12911">
    <property type="entry name" value="OppC_N"/>
    <property type="match status" value="1"/>
</dbReference>
<dbReference type="InterPro" id="IPR000515">
    <property type="entry name" value="MetI-like"/>
</dbReference>
<gene>
    <name evidence="9" type="ORF">JCM7686_pAMI1p085</name>
</gene>
<feature type="transmembrane region" description="Helical" evidence="7">
    <location>
        <begin position="143"/>
        <end position="168"/>
    </location>
</feature>
<dbReference type="InterPro" id="IPR025966">
    <property type="entry name" value="OppC_N"/>
</dbReference>
<dbReference type="PROSITE" id="PS50928">
    <property type="entry name" value="ABC_TM1"/>
    <property type="match status" value="1"/>
</dbReference>
<keyword evidence="2 7" id="KW-0813">Transport</keyword>
<dbReference type="InterPro" id="IPR035906">
    <property type="entry name" value="MetI-like_sf"/>
</dbReference>
<dbReference type="EMBL" id="CP006651">
    <property type="protein sequence ID" value="AGT10671.1"/>
    <property type="molecule type" value="Genomic_DNA"/>
</dbReference>
<dbReference type="PANTHER" id="PTHR43386:SF25">
    <property type="entry name" value="PEPTIDE ABC TRANSPORTER PERMEASE PROTEIN"/>
    <property type="match status" value="1"/>
</dbReference>
<feature type="transmembrane region" description="Helical" evidence="7">
    <location>
        <begin position="99"/>
        <end position="122"/>
    </location>
</feature>
<evidence type="ECO:0000256" key="5">
    <source>
        <dbReference type="ARBA" id="ARBA00022989"/>
    </source>
</evidence>
<dbReference type="SUPFAM" id="SSF161098">
    <property type="entry name" value="MetI-like"/>
    <property type="match status" value="1"/>
</dbReference>
<evidence type="ECO:0000256" key="7">
    <source>
        <dbReference type="RuleBase" id="RU363032"/>
    </source>
</evidence>
<comment type="similarity">
    <text evidence="7">Belongs to the binding-protein-dependent transport system permease family.</text>
</comment>
<evidence type="ECO:0000256" key="2">
    <source>
        <dbReference type="ARBA" id="ARBA00022448"/>
    </source>
</evidence>
<protein>
    <submittedName>
        <fullName evidence="9">ABC-type dipeptide/oligopeptide/nickel transport system, permease component</fullName>
    </submittedName>
</protein>
<dbReference type="CDD" id="cd06261">
    <property type="entry name" value="TM_PBP2"/>
    <property type="match status" value="1"/>
</dbReference>
<accession>S5YZN5</accession>
<dbReference type="GO" id="GO:0055085">
    <property type="term" value="P:transmembrane transport"/>
    <property type="evidence" value="ECO:0007669"/>
    <property type="project" value="InterPro"/>
</dbReference>
<keyword evidence="9" id="KW-0614">Plasmid</keyword>
<feature type="transmembrane region" description="Helical" evidence="7">
    <location>
        <begin position="29"/>
        <end position="57"/>
    </location>
</feature>
<dbReference type="InterPro" id="IPR050366">
    <property type="entry name" value="BP-dependent_transpt_permease"/>
</dbReference>
<feature type="transmembrane region" description="Helical" evidence="7">
    <location>
        <begin position="262"/>
        <end position="284"/>
    </location>
</feature>
<feature type="transmembrane region" description="Helical" evidence="7">
    <location>
        <begin position="220"/>
        <end position="241"/>
    </location>
</feature>
<sequence>MPIRVNSMPAELHPAKALPRRRSAALQAIAGLGLSAQIGLAIIALYALVAIFAPLIAPFGEAQIVGRPYQAWAAPTYLGTDQLGRDLLSRLIYGARNTIGIALATTALAFAVGMAAGIYSALRSGWRDQLISRLADILLSMPSLIFSLLLLTVFGASAVNLVLILALLDSAKVFRVARASARDVAVMDFIEVARLRGDSGLRIMTREILPNILPTVVAEFGLRFCFVFLAISGLSFLGVGLQPPTADWGSMVRENASLISRGQITPILPAICIAVLTLAVNYVADGWLENRAGGSR</sequence>
<dbReference type="Proteomes" id="UP000015480">
    <property type="component" value="Plasmid pAMI1"/>
</dbReference>
<keyword evidence="3" id="KW-1003">Cell membrane</keyword>
<evidence type="ECO:0000313" key="9">
    <source>
        <dbReference type="EMBL" id="AGT10671.1"/>
    </source>
</evidence>
<evidence type="ECO:0000313" key="10">
    <source>
        <dbReference type="Proteomes" id="UP000015480"/>
    </source>
</evidence>
<proteinExistence type="inferred from homology"/>
<geneLocation type="plasmid" evidence="9 10">
    <name>pAMI1</name>
</geneLocation>
<dbReference type="Gene3D" id="1.10.3720.10">
    <property type="entry name" value="MetI-like"/>
    <property type="match status" value="1"/>
</dbReference>
<dbReference type="Pfam" id="PF00528">
    <property type="entry name" value="BPD_transp_1"/>
    <property type="match status" value="1"/>
</dbReference>
<keyword evidence="5 7" id="KW-1133">Transmembrane helix</keyword>
<reference evidence="9 10" key="1">
    <citation type="journal article" date="2014" name="BMC Genomics">
        <title>Architecture and functions of a multipartite genome of the methylotrophic bacterium Paracoccus aminophilus JCM 7686, containing primary and secondary chromids.</title>
        <authorList>
            <person name="Dziewit L."/>
            <person name="Czarnecki J."/>
            <person name="Wibberg D."/>
            <person name="Radlinska M."/>
            <person name="Mrozek P."/>
            <person name="Szymczak M."/>
            <person name="Schluter A."/>
            <person name="Puhler A."/>
            <person name="Bartosik D."/>
        </authorList>
    </citation>
    <scope>NUCLEOTIDE SEQUENCE [LARGE SCALE GENOMIC DNA]</scope>
    <source>
        <strain evidence="9">JCM 7686</strain>
        <plasmid evidence="10">Plasmid pAMI1</plasmid>
    </source>
</reference>
<keyword evidence="10" id="KW-1185">Reference proteome</keyword>
<keyword evidence="6 7" id="KW-0472">Membrane</keyword>
<evidence type="ECO:0000256" key="4">
    <source>
        <dbReference type="ARBA" id="ARBA00022692"/>
    </source>
</evidence>
<name>S5YZN5_PARAH</name>
<comment type="subcellular location">
    <subcellularLocation>
        <location evidence="1 7">Cell membrane</location>
        <topology evidence="1 7">Multi-pass membrane protein</topology>
    </subcellularLocation>
</comment>
<dbReference type="PATRIC" id="fig|1367847.3.peg.3600"/>
<dbReference type="HOGENOM" id="CLU_028518_5_2_5"/>
<evidence type="ECO:0000259" key="8">
    <source>
        <dbReference type="PROSITE" id="PS50928"/>
    </source>
</evidence>
<evidence type="ECO:0000256" key="6">
    <source>
        <dbReference type="ARBA" id="ARBA00023136"/>
    </source>
</evidence>
<evidence type="ECO:0000256" key="1">
    <source>
        <dbReference type="ARBA" id="ARBA00004651"/>
    </source>
</evidence>
<keyword evidence="4 7" id="KW-0812">Transmembrane</keyword>
<dbReference type="PANTHER" id="PTHR43386">
    <property type="entry name" value="OLIGOPEPTIDE TRANSPORT SYSTEM PERMEASE PROTEIN APPC"/>
    <property type="match status" value="1"/>
</dbReference>